<keyword evidence="1" id="KW-0812">Transmembrane</keyword>
<organism evidence="3 4">
    <name type="scientific">Siminovitchia fordii</name>
    <dbReference type="NCBI Taxonomy" id="254759"/>
    <lineage>
        <taxon>Bacteria</taxon>
        <taxon>Bacillati</taxon>
        <taxon>Bacillota</taxon>
        <taxon>Bacilli</taxon>
        <taxon>Bacillales</taxon>
        <taxon>Bacillaceae</taxon>
        <taxon>Siminovitchia</taxon>
    </lineage>
</organism>
<evidence type="ECO:0000313" key="4">
    <source>
        <dbReference type="Proteomes" id="UP000680279"/>
    </source>
</evidence>
<keyword evidence="1" id="KW-0472">Membrane</keyword>
<dbReference type="Pfam" id="PF07833">
    <property type="entry name" value="Cu_amine_oxidN1"/>
    <property type="match status" value="1"/>
</dbReference>
<accession>A0ABQ4K252</accession>
<dbReference type="Proteomes" id="UP000680279">
    <property type="component" value="Unassembled WGS sequence"/>
</dbReference>
<evidence type="ECO:0000259" key="2">
    <source>
        <dbReference type="Pfam" id="PF07833"/>
    </source>
</evidence>
<dbReference type="SUPFAM" id="SSF55383">
    <property type="entry name" value="Copper amine oxidase, domain N"/>
    <property type="match status" value="1"/>
</dbReference>
<proteinExistence type="predicted"/>
<gene>
    <name evidence="3" type="ORF">J1TS3_01890</name>
</gene>
<reference evidence="3 4" key="1">
    <citation type="submission" date="2021-03" db="EMBL/GenBank/DDBJ databases">
        <title>Antimicrobial resistance genes in bacteria isolated from Japanese honey, and their potential for conferring macrolide and lincosamide resistance in the American foulbrood pathogen Paenibacillus larvae.</title>
        <authorList>
            <person name="Okamoto M."/>
            <person name="Kumagai M."/>
            <person name="Kanamori H."/>
            <person name="Takamatsu D."/>
        </authorList>
    </citation>
    <scope>NUCLEOTIDE SEQUENCE [LARGE SCALE GENOMIC DNA]</scope>
    <source>
        <strain evidence="3 4">J1TS3</strain>
    </source>
</reference>
<keyword evidence="4" id="KW-1185">Reference proteome</keyword>
<comment type="caution">
    <text evidence="3">The sequence shown here is derived from an EMBL/GenBank/DDBJ whole genome shotgun (WGS) entry which is preliminary data.</text>
</comment>
<keyword evidence="1" id="KW-1133">Transmembrane helix</keyword>
<sequence length="463" mass="53100">MLTKRVIRFSLFLAAVVGGILIIQWKGYSSSKDAALLNIDQTLSLHHTHDEFVVKQVIDNLPEGKYNVRFPAKAKDIDCQSGEEKTCKWVNERNSKIKINEEPLTFTYKLKAPKKVSGFLLEDWGVRIEEVPSMTTRIQLTEQNWRNGSWAAGAELAGKEKMEAIDYYVFESLGTPPPLYWQEKALVPTEINQHLTFYSGRKPALNTSILKKIVPEEKLFVIMSSHAKTMKETENLIIIPENITEEKLARLLLKRKLSLKGENEWLPDLIASAMSNTPAQNSKVEKMRQTLFSVLTEDQMERWTSSVLSAGPETISSEMLDELLEETAGIRTDFFQSNANMSIAFQPFYFLDKREVYLEGHKADDIKVLFQNDRTFISFIPLVKKLGFRVQGTSNSEEMIIEKAGDKFHFIYSQKLFAKNEQQFGFQKNPFFIDRKDVYLDTAALAELFGLEVKENSHEIKIQ</sequence>
<dbReference type="EMBL" id="BOQT01000001">
    <property type="protein sequence ID" value="GIN19055.1"/>
    <property type="molecule type" value="Genomic_DNA"/>
</dbReference>
<name>A0ABQ4K252_9BACI</name>
<dbReference type="InterPro" id="IPR012854">
    <property type="entry name" value="Cu_amine_oxidase-like_N"/>
</dbReference>
<protein>
    <recommendedName>
        <fullName evidence="2">Copper amine oxidase-like N-terminal domain-containing protein</fullName>
    </recommendedName>
</protein>
<evidence type="ECO:0000313" key="3">
    <source>
        <dbReference type="EMBL" id="GIN19055.1"/>
    </source>
</evidence>
<feature type="transmembrane region" description="Helical" evidence="1">
    <location>
        <begin position="6"/>
        <end position="23"/>
    </location>
</feature>
<dbReference type="InterPro" id="IPR036582">
    <property type="entry name" value="Mao_N_sf"/>
</dbReference>
<evidence type="ECO:0000256" key="1">
    <source>
        <dbReference type="SAM" id="Phobius"/>
    </source>
</evidence>
<feature type="domain" description="Copper amine oxidase-like N-terminal" evidence="2">
    <location>
        <begin position="366"/>
        <end position="461"/>
    </location>
</feature>